<keyword evidence="1" id="KW-0732">Signal</keyword>
<evidence type="ECO:0000256" key="1">
    <source>
        <dbReference type="SAM" id="SignalP"/>
    </source>
</evidence>
<feature type="chain" id="PRO_5026761713" evidence="1">
    <location>
        <begin position="19"/>
        <end position="126"/>
    </location>
</feature>
<protein>
    <submittedName>
        <fullName evidence="3">DUF4431 domain-containing protein</fullName>
    </submittedName>
</protein>
<keyword evidence="4" id="KW-1185">Reference proteome</keyword>
<proteinExistence type="predicted"/>
<dbReference type="InterPro" id="IPR027826">
    <property type="entry name" value="DUF4431"/>
</dbReference>
<dbReference type="AlphaFoldDB" id="A0A6L6IPS2"/>
<organism evidence="3 4">
    <name type="scientific">Intestinirhabdus alba</name>
    <dbReference type="NCBI Taxonomy" id="2899544"/>
    <lineage>
        <taxon>Bacteria</taxon>
        <taxon>Pseudomonadati</taxon>
        <taxon>Pseudomonadota</taxon>
        <taxon>Gammaproteobacteria</taxon>
        <taxon>Enterobacterales</taxon>
        <taxon>Enterobacteriaceae</taxon>
        <taxon>Intestinirhabdus</taxon>
    </lineage>
</organism>
<evidence type="ECO:0000259" key="2">
    <source>
        <dbReference type="Pfam" id="PF14485"/>
    </source>
</evidence>
<sequence>MRILLICVFMIFTGTAHASCLKNGDSTSVAGVLVVKTYQSPDDIPRPVRKWVLQLDTPLKCVAEVDTSFPAWNSDITIIPLNGLEQSFSYYADRRVIVSGKIALAATAYHYTAILLLADKVEQVKK</sequence>
<evidence type="ECO:0000313" key="3">
    <source>
        <dbReference type="EMBL" id="MTH48215.1"/>
    </source>
</evidence>
<dbReference type="RefSeq" id="WP_155109701.1">
    <property type="nucleotide sequence ID" value="NZ_WMJZ01000032.1"/>
</dbReference>
<evidence type="ECO:0000313" key="4">
    <source>
        <dbReference type="Proteomes" id="UP000477739"/>
    </source>
</evidence>
<dbReference type="Proteomes" id="UP000477739">
    <property type="component" value="Unassembled WGS sequence"/>
</dbReference>
<accession>A0A6L6IPS2</accession>
<gene>
    <name evidence="3" type="ORF">GJV78_18525</name>
</gene>
<comment type="caution">
    <text evidence="3">The sequence shown here is derived from an EMBL/GenBank/DDBJ whole genome shotgun (WGS) entry which is preliminary data.</text>
</comment>
<name>A0A6L6IPS2_9ENTR</name>
<dbReference type="Pfam" id="PF14485">
    <property type="entry name" value="DUF4431"/>
    <property type="match status" value="1"/>
</dbReference>
<feature type="signal peptide" evidence="1">
    <location>
        <begin position="1"/>
        <end position="18"/>
    </location>
</feature>
<dbReference type="EMBL" id="WMJZ01000032">
    <property type="protein sequence ID" value="MTH48215.1"/>
    <property type="molecule type" value="Genomic_DNA"/>
</dbReference>
<feature type="domain" description="DUF4431" evidence="2">
    <location>
        <begin position="87"/>
        <end position="122"/>
    </location>
</feature>
<reference evidence="3 4" key="1">
    <citation type="submission" date="2019-11" db="EMBL/GenBank/DDBJ databases">
        <title>Escherichia alba sp. nov. isolated from the gut of plastic-eating superworms Zophobas atratus.</title>
        <authorList>
            <person name="Yang Y."/>
        </authorList>
    </citation>
    <scope>NUCLEOTIDE SEQUENCE [LARGE SCALE GENOMIC DNA]</scope>
    <source>
        <strain evidence="4">BIT-B35</strain>
    </source>
</reference>
<dbReference type="OrthoDB" id="9153867at2"/>